<dbReference type="FunCoup" id="C1E695">
    <property type="interactions" value="324"/>
</dbReference>
<name>C1E695_MICCC</name>
<reference evidence="1 2" key="1">
    <citation type="journal article" date="2009" name="Science">
        <title>Green evolution and dynamic adaptations revealed by genomes of the marine picoeukaryotes Micromonas.</title>
        <authorList>
            <person name="Worden A.Z."/>
            <person name="Lee J.H."/>
            <person name="Mock T."/>
            <person name="Rouze P."/>
            <person name="Simmons M.P."/>
            <person name="Aerts A.L."/>
            <person name="Allen A.E."/>
            <person name="Cuvelier M.L."/>
            <person name="Derelle E."/>
            <person name="Everett M.V."/>
            <person name="Foulon E."/>
            <person name="Grimwood J."/>
            <person name="Gundlach H."/>
            <person name="Henrissat B."/>
            <person name="Napoli C."/>
            <person name="McDonald S.M."/>
            <person name="Parker M.S."/>
            <person name="Rombauts S."/>
            <person name="Salamov A."/>
            <person name="Von Dassow P."/>
            <person name="Badger J.H."/>
            <person name="Coutinho P.M."/>
            <person name="Demir E."/>
            <person name="Dubchak I."/>
            <person name="Gentemann C."/>
            <person name="Eikrem W."/>
            <person name="Gready J.E."/>
            <person name="John U."/>
            <person name="Lanier W."/>
            <person name="Lindquist E.A."/>
            <person name="Lucas S."/>
            <person name="Mayer K.F."/>
            <person name="Moreau H."/>
            <person name="Not F."/>
            <person name="Otillar R."/>
            <person name="Panaud O."/>
            <person name="Pangilinan J."/>
            <person name="Paulsen I."/>
            <person name="Piegu B."/>
            <person name="Poliakov A."/>
            <person name="Robbens S."/>
            <person name="Schmutz J."/>
            <person name="Toulza E."/>
            <person name="Wyss T."/>
            <person name="Zelensky A."/>
            <person name="Zhou K."/>
            <person name="Armbrust E.V."/>
            <person name="Bhattacharya D."/>
            <person name="Goodenough U.W."/>
            <person name="Van de Peer Y."/>
            <person name="Grigoriev I.V."/>
        </authorList>
    </citation>
    <scope>NUCLEOTIDE SEQUENCE [LARGE SCALE GENOMIC DNA]</scope>
    <source>
        <strain evidence="2">RCC299 / NOUM17</strain>
    </source>
</reference>
<evidence type="ECO:0008006" key="3">
    <source>
        <dbReference type="Google" id="ProtNLM"/>
    </source>
</evidence>
<dbReference type="InterPro" id="IPR032710">
    <property type="entry name" value="NTF2-like_dom_sf"/>
</dbReference>
<dbReference type="OrthoDB" id="495408at2759"/>
<organism evidence="1 2">
    <name type="scientific">Micromonas commoda (strain RCC299 / NOUM17 / CCMP2709)</name>
    <name type="common">Picoplanktonic green alga</name>
    <dbReference type="NCBI Taxonomy" id="296587"/>
    <lineage>
        <taxon>Eukaryota</taxon>
        <taxon>Viridiplantae</taxon>
        <taxon>Chlorophyta</taxon>
        <taxon>Mamiellophyceae</taxon>
        <taxon>Mamiellales</taxon>
        <taxon>Mamiellaceae</taxon>
        <taxon>Micromonas</taxon>
    </lineage>
</organism>
<proteinExistence type="predicted"/>
<dbReference type="PANTHER" id="PTHR34123">
    <property type="entry name" value="OS04G0578200 PROTEIN"/>
    <property type="match status" value="1"/>
</dbReference>
<dbReference type="eggNOG" id="ENOG502QVX3">
    <property type="taxonomic scope" value="Eukaryota"/>
</dbReference>
<sequence>LKSVWYGAEALGKVVGANKERPSSTGGSSSAAVAEAMAKNGGKLEREQVVALLKEDYDQSYFVSGVGELAAYDPDCEFADPFVSFKGVDRFKQNVGNLGGMMRDIDLKITGWDERADELETSWRFSCVLDLPWRPKLAAAGGTTHVFDPATGKVIRHVERWDVRPGVVVKQLLLPS</sequence>
<dbReference type="InterPro" id="IPR018790">
    <property type="entry name" value="DUF2358"/>
</dbReference>
<dbReference type="KEGG" id="mis:MICPUN_72245"/>
<dbReference type="PANTHER" id="PTHR34123:SF1">
    <property type="entry name" value="OS04G0578200 PROTEIN"/>
    <property type="match status" value="1"/>
</dbReference>
<evidence type="ECO:0000313" key="1">
    <source>
        <dbReference type="EMBL" id="ACO63388.1"/>
    </source>
</evidence>
<dbReference type="OMA" id="FVAYWRF"/>
<gene>
    <name evidence="1" type="ORF">MICPUN_72245</name>
</gene>
<dbReference type="SUPFAM" id="SSF54427">
    <property type="entry name" value="NTF2-like"/>
    <property type="match status" value="1"/>
</dbReference>
<dbReference type="RefSeq" id="XP_002502130.1">
    <property type="nucleotide sequence ID" value="XM_002502084.1"/>
</dbReference>
<protein>
    <recommendedName>
        <fullName evidence="3">SnoaL-like domain-containing protein</fullName>
    </recommendedName>
</protein>
<keyword evidence="2" id="KW-1185">Reference proteome</keyword>
<evidence type="ECO:0000313" key="2">
    <source>
        <dbReference type="Proteomes" id="UP000002009"/>
    </source>
</evidence>
<dbReference type="Proteomes" id="UP000002009">
    <property type="component" value="Chromosome 5"/>
</dbReference>
<accession>C1E695</accession>
<feature type="non-terminal residue" evidence="1">
    <location>
        <position position="176"/>
    </location>
</feature>
<dbReference type="AlphaFoldDB" id="C1E695"/>
<dbReference type="EMBL" id="CP001326">
    <property type="protein sequence ID" value="ACO63388.1"/>
    <property type="molecule type" value="Genomic_DNA"/>
</dbReference>
<dbReference type="InParanoid" id="C1E695"/>
<feature type="non-terminal residue" evidence="1">
    <location>
        <position position="1"/>
    </location>
</feature>
<dbReference type="STRING" id="296587.C1E695"/>
<dbReference type="GeneID" id="8243800"/>
<dbReference type="Pfam" id="PF10184">
    <property type="entry name" value="DUF2358"/>
    <property type="match status" value="1"/>
</dbReference>